<dbReference type="OrthoDB" id="10370033at2759"/>
<comment type="caution">
    <text evidence="1">The sequence shown here is derived from an EMBL/GenBank/DDBJ whole genome shotgun (WGS) entry which is preliminary data.</text>
</comment>
<protein>
    <submittedName>
        <fullName evidence="1">Uncharacterized protein</fullName>
    </submittedName>
</protein>
<organism evidence="1 2">
    <name type="scientific">Symbiodinium microadriaticum</name>
    <name type="common">Dinoflagellate</name>
    <name type="synonym">Zooxanthella microadriatica</name>
    <dbReference type="NCBI Taxonomy" id="2951"/>
    <lineage>
        <taxon>Eukaryota</taxon>
        <taxon>Sar</taxon>
        <taxon>Alveolata</taxon>
        <taxon>Dinophyceae</taxon>
        <taxon>Suessiales</taxon>
        <taxon>Symbiodiniaceae</taxon>
        <taxon>Symbiodinium</taxon>
    </lineage>
</organism>
<reference evidence="1 2" key="1">
    <citation type="submission" date="2016-02" db="EMBL/GenBank/DDBJ databases">
        <title>Genome analysis of coral dinoflagellate symbionts highlights evolutionary adaptations to a symbiotic lifestyle.</title>
        <authorList>
            <person name="Aranda M."/>
            <person name="Li Y."/>
            <person name="Liew Y.J."/>
            <person name="Baumgarten S."/>
            <person name="Simakov O."/>
            <person name="Wilson M."/>
            <person name="Piel J."/>
            <person name="Ashoor H."/>
            <person name="Bougouffa S."/>
            <person name="Bajic V.B."/>
            <person name="Ryu T."/>
            <person name="Ravasi T."/>
            <person name="Bayer T."/>
            <person name="Micklem G."/>
            <person name="Kim H."/>
            <person name="Bhak J."/>
            <person name="Lajeunesse T.C."/>
            <person name="Voolstra C.R."/>
        </authorList>
    </citation>
    <scope>NUCLEOTIDE SEQUENCE [LARGE SCALE GENOMIC DNA]</scope>
    <source>
        <strain evidence="1 2">CCMP2467</strain>
    </source>
</reference>
<keyword evidence="2" id="KW-1185">Reference proteome</keyword>
<sequence length="408" mass="44503">MLTTWRQDSLSQLLECRRHLLYEEKALQLKVTQGTAIRIVSEAVCKVSIKLCRDIGQKADEQLAQLKRRLNASTLKDILEKDLNASDEMSEWLLAMVVHVLRNRSEWHANDRQKLAREVQAFLPTVSEAVRNSSIAQDARTEASSAWQAVLSGAVAGGTVGLIGGPEGVVVGAASGAAVAAVNWLKDSSRSWVTGNRGSELRRMELEFMALDKRGEERLLIFSVDSGSKTSEKGRAAAERLVNEMIQGPGTFAHAPTPTLAVSEAALEFTPEVPVAPWTQRLAQGTPSPEPCTQERLTEEEAVMDVLVVLRPKSQDPSRNLPGGAGAAGAAVGGHGVLIYRRRMLCANCLLRQQVALRQVQEQQHRDNLAIVDRVLTLVSREMGESFDRGSGSRASPHFCRYAGSLHS</sequence>
<dbReference type="Proteomes" id="UP000186817">
    <property type="component" value="Unassembled WGS sequence"/>
</dbReference>
<gene>
    <name evidence="1" type="ORF">AK812_SmicGene442</name>
</gene>
<evidence type="ECO:0000313" key="1">
    <source>
        <dbReference type="EMBL" id="OLQ15378.1"/>
    </source>
</evidence>
<evidence type="ECO:0000313" key="2">
    <source>
        <dbReference type="Proteomes" id="UP000186817"/>
    </source>
</evidence>
<proteinExistence type="predicted"/>
<accession>A0A1Q9F6Q5</accession>
<dbReference type="EMBL" id="LSRX01000004">
    <property type="protein sequence ID" value="OLQ15378.1"/>
    <property type="molecule type" value="Genomic_DNA"/>
</dbReference>
<name>A0A1Q9F6Q5_SYMMI</name>
<dbReference type="AlphaFoldDB" id="A0A1Q9F6Q5"/>